<protein>
    <submittedName>
        <fullName evidence="2">Unnamed protein product</fullName>
    </submittedName>
</protein>
<proteinExistence type="predicted"/>
<accession>A0A9W7DBV0</accession>
<comment type="caution">
    <text evidence="2">The sequence shown here is derived from an EMBL/GenBank/DDBJ whole genome shotgun (WGS) entry which is preliminary data.</text>
</comment>
<feature type="compositionally biased region" description="Basic and acidic residues" evidence="1">
    <location>
        <begin position="140"/>
        <end position="163"/>
    </location>
</feature>
<organism evidence="2 3">
    <name type="scientific">Phytophthora fragariaefolia</name>
    <dbReference type="NCBI Taxonomy" id="1490495"/>
    <lineage>
        <taxon>Eukaryota</taxon>
        <taxon>Sar</taxon>
        <taxon>Stramenopiles</taxon>
        <taxon>Oomycota</taxon>
        <taxon>Peronosporomycetes</taxon>
        <taxon>Peronosporales</taxon>
        <taxon>Peronosporaceae</taxon>
        <taxon>Phytophthora</taxon>
    </lineage>
</organism>
<feature type="region of interest" description="Disordered" evidence="1">
    <location>
        <begin position="125"/>
        <end position="163"/>
    </location>
</feature>
<sequence>MTTETQVILRVAPDALGAAGPAEHDGDAPTLSETEEKPPAPASKKHSGDPETTKGTSASKKHANDVNEEKKMPAPREADHRREDGGESTRFPEADCRCCPEEEDIRFYEAHAEDDEDDRFFEACAEETRGEETGCQAASEEERRHEGDQQDRAAASERTDVQR</sequence>
<keyword evidence="3" id="KW-1185">Reference proteome</keyword>
<evidence type="ECO:0000256" key="1">
    <source>
        <dbReference type="SAM" id="MobiDB-lite"/>
    </source>
</evidence>
<gene>
    <name evidence="2" type="ORF">Pfra01_002799300</name>
</gene>
<dbReference type="AlphaFoldDB" id="A0A9W7DBV0"/>
<feature type="region of interest" description="Disordered" evidence="1">
    <location>
        <begin position="1"/>
        <end position="96"/>
    </location>
</feature>
<dbReference type="Proteomes" id="UP001165121">
    <property type="component" value="Unassembled WGS sequence"/>
</dbReference>
<name>A0A9W7DBV0_9STRA</name>
<dbReference type="EMBL" id="BSXT01007641">
    <property type="protein sequence ID" value="GMF64066.1"/>
    <property type="molecule type" value="Genomic_DNA"/>
</dbReference>
<dbReference type="OrthoDB" id="104697at2759"/>
<evidence type="ECO:0000313" key="3">
    <source>
        <dbReference type="Proteomes" id="UP001165121"/>
    </source>
</evidence>
<evidence type="ECO:0000313" key="2">
    <source>
        <dbReference type="EMBL" id="GMF64066.1"/>
    </source>
</evidence>
<feature type="compositionally biased region" description="Basic and acidic residues" evidence="1">
    <location>
        <begin position="62"/>
        <end position="96"/>
    </location>
</feature>
<reference evidence="2" key="1">
    <citation type="submission" date="2023-04" db="EMBL/GenBank/DDBJ databases">
        <title>Phytophthora fragariaefolia NBRC 109709.</title>
        <authorList>
            <person name="Ichikawa N."/>
            <person name="Sato H."/>
            <person name="Tonouchi N."/>
        </authorList>
    </citation>
    <scope>NUCLEOTIDE SEQUENCE</scope>
    <source>
        <strain evidence="2">NBRC 109709</strain>
    </source>
</reference>